<dbReference type="InterPro" id="IPR045336">
    <property type="entry name" value="MmgE_PrpD_N"/>
</dbReference>
<evidence type="ECO:0000313" key="4">
    <source>
        <dbReference type="Proteomes" id="UP001272515"/>
    </source>
</evidence>
<dbReference type="SUPFAM" id="SSF103378">
    <property type="entry name" value="2-methylcitrate dehydratase PrpD"/>
    <property type="match status" value="1"/>
</dbReference>
<dbReference type="InterPro" id="IPR042183">
    <property type="entry name" value="MmgE/PrpD_sf_1"/>
</dbReference>
<comment type="similarity">
    <text evidence="1">Belongs to the PrpD family.</text>
</comment>
<comment type="caution">
    <text evidence="3">The sequence shown here is derived from an EMBL/GenBank/DDBJ whole genome shotgun (WGS) entry which is preliminary data.</text>
</comment>
<dbReference type="InterPro" id="IPR005656">
    <property type="entry name" value="MmgE_PrpD"/>
</dbReference>
<dbReference type="InterPro" id="IPR042188">
    <property type="entry name" value="MmgE/PrpD_sf_2"/>
</dbReference>
<feature type="domain" description="MmgE/PrpD N-terminal" evidence="2">
    <location>
        <begin position="19"/>
        <end position="213"/>
    </location>
</feature>
<evidence type="ECO:0000259" key="2">
    <source>
        <dbReference type="Pfam" id="PF03972"/>
    </source>
</evidence>
<dbReference type="RefSeq" id="WP_317329735.1">
    <property type="nucleotide sequence ID" value="NZ_JAWJZA010000002.1"/>
</dbReference>
<dbReference type="Gene3D" id="3.30.1330.120">
    <property type="entry name" value="2-methylcitrate dehydratase PrpD"/>
    <property type="match status" value="1"/>
</dbReference>
<accession>A0ABU3Z7V8</accession>
<dbReference type="PANTHER" id="PTHR16943">
    <property type="entry name" value="2-METHYLCITRATE DEHYDRATASE-RELATED"/>
    <property type="match status" value="1"/>
</dbReference>
<dbReference type="PANTHER" id="PTHR16943:SF8">
    <property type="entry name" value="2-METHYLCITRATE DEHYDRATASE"/>
    <property type="match status" value="1"/>
</dbReference>
<organism evidence="3 4">
    <name type="scientific">Veillonella absiana</name>
    <dbReference type="NCBI Taxonomy" id="3079305"/>
    <lineage>
        <taxon>Bacteria</taxon>
        <taxon>Bacillati</taxon>
        <taxon>Bacillota</taxon>
        <taxon>Negativicutes</taxon>
        <taxon>Veillonellales</taxon>
        <taxon>Veillonellaceae</taxon>
        <taxon>Veillonella</taxon>
    </lineage>
</organism>
<protein>
    <submittedName>
        <fullName evidence="3">MmgE/PrpD family protein</fullName>
    </submittedName>
</protein>
<dbReference type="EMBL" id="JAWJZB010000004">
    <property type="protein sequence ID" value="MDV5087988.1"/>
    <property type="molecule type" value="Genomic_DNA"/>
</dbReference>
<evidence type="ECO:0000256" key="1">
    <source>
        <dbReference type="ARBA" id="ARBA00006174"/>
    </source>
</evidence>
<dbReference type="InterPro" id="IPR036148">
    <property type="entry name" value="MmgE/PrpD_sf"/>
</dbReference>
<sequence>MDTITKTLVAHIEGTNLTNRRDLFNQSVIALVDYLAALLAARREAKVIEMANYQTNQDLDYIDLQQIAKSSSEQQAFWYGYTSHYLDYDDAQANLAGHFSTVLFSALLAVAKPTDTLQNFLTAYVAGAELEGLIGKWINPSHRSQGWHPTATVGPIGAAVAIGRLRGFTGERLAQLISLGATQSSGMSFQYGTDGKPLHVGLAARNAVWSYELLENTSLETSVIPFNSDTGWLKIIANHTITEQDVNDVWLQPGQIISPGLWMKVHQYCSAGICGAAGTQDIYDRLIERFGASGDSIWSHVASMTIHFPPGNDKGLKYKNPKSGREGQFSIEYVLWQIFEYGCIRDELFHIEAVPEEFTRALPKIYRVNDLPPVPQDVRVTEIKVTLNTGEILVANIDNPKGSPATPFTIEDLTVKLLQGTTQNRIDELFEAFKKYKDMGSILHVIQQL</sequence>
<evidence type="ECO:0000313" key="3">
    <source>
        <dbReference type="EMBL" id="MDV5087988.1"/>
    </source>
</evidence>
<reference evidence="3 4" key="1">
    <citation type="submission" date="2023-10" db="EMBL/GenBank/DDBJ databases">
        <title>Veillonella sp. nov., isolated from a pig farm feces dump.</title>
        <authorList>
            <person name="Chang Y.-H."/>
        </authorList>
    </citation>
    <scope>NUCLEOTIDE SEQUENCE [LARGE SCALE GENOMIC DNA]</scope>
    <source>
        <strain evidence="3 4">YH-vei2233</strain>
    </source>
</reference>
<dbReference type="Pfam" id="PF03972">
    <property type="entry name" value="MmgE_PrpD_N"/>
    <property type="match status" value="1"/>
</dbReference>
<proteinExistence type="inferred from homology"/>
<name>A0ABU3Z7V8_9FIRM</name>
<gene>
    <name evidence="3" type="ORF">RVY80_03885</name>
</gene>
<dbReference type="Proteomes" id="UP001272515">
    <property type="component" value="Unassembled WGS sequence"/>
</dbReference>
<keyword evidence="4" id="KW-1185">Reference proteome</keyword>
<dbReference type="Gene3D" id="1.10.4100.10">
    <property type="entry name" value="2-methylcitrate dehydratase PrpD"/>
    <property type="match status" value="1"/>
</dbReference>